<dbReference type="InterPro" id="IPR034746">
    <property type="entry name" value="POTRA"/>
</dbReference>
<evidence type="ECO:0000313" key="10">
    <source>
        <dbReference type="EMBL" id="SDM25425.1"/>
    </source>
</evidence>
<dbReference type="Proteomes" id="UP000182146">
    <property type="component" value="Unassembled WGS sequence"/>
</dbReference>
<evidence type="ECO:0000313" key="11">
    <source>
        <dbReference type="Proteomes" id="UP000182146"/>
    </source>
</evidence>
<comment type="similarity">
    <text evidence="2">Belongs to the TPS (TC 1.B.20) family.</text>
</comment>
<dbReference type="GO" id="GO:0046819">
    <property type="term" value="P:protein secretion by the type V secretion system"/>
    <property type="evidence" value="ECO:0007669"/>
    <property type="project" value="TreeGrafter"/>
</dbReference>
<dbReference type="GO" id="GO:0009279">
    <property type="term" value="C:cell outer membrane"/>
    <property type="evidence" value="ECO:0007669"/>
    <property type="project" value="UniProtKB-SubCell"/>
</dbReference>
<keyword evidence="4" id="KW-1134">Transmembrane beta strand</keyword>
<evidence type="ECO:0000256" key="8">
    <source>
        <dbReference type="ARBA" id="ARBA00023237"/>
    </source>
</evidence>
<evidence type="ECO:0000256" key="2">
    <source>
        <dbReference type="ARBA" id="ARBA00009055"/>
    </source>
</evidence>
<dbReference type="Gene3D" id="3.10.20.310">
    <property type="entry name" value="membrane protein fhac"/>
    <property type="match status" value="1"/>
</dbReference>
<dbReference type="Gene3D" id="2.40.160.50">
    <property type="entry name" value="membrane protein fhac: a member of the omp85/tpsb transporter family"/>
    <property type="match status" value="1"/>
</dbReference>
<dbReference type="InterPro" id="IPR005565">
    <property type="entry name" value="Hemolysn_activator_HlyB_C"/>
</dbReference>
<dbReference type="STRING" id="392333.SAMN05660860_02218"/>
<sequence length="504" mass="55017">MTPPQLPSPGDGLVIAPQMQDPTAPGGPTAEVARIDFSGNSVFNTAQLEQVVEPLLNQSYDLAGMRDIAWQITRYYQSNGYPFARAFLPAQTLSDGALRIEVVEGRYGQIVTQGDDKLAASAQRHLGSLKPGDVIASAPLERATLILDDLPGLRTAPLIRPGQELGSGDLLVAVEADQRYSGDIAVDNHGNRYTGAYRTRLGLNINPLLLVGDQLQLRAMVTSETLLFGSATYSVPLGYSGLRGQVGYAHTDYELCKEYSSLDSTGKAHITSAGLSYPLVRSQRSNLTLSAIYQHKRLTDESLSDRTRRTSDSVPVSLLFDHRDGLFGAGITYGSLVWTQGRVKFNDRVADRPQGNFHKINLDVARLQQITSNLTLFARISGQKSDSNLDSSEDFGVGGVYGVRAYPSGEGYGDQGVLAQIELRYRIKQLSPYLFYDIGHVRINKFADSADNHRRIDGAGMGVRANYKNFTTDIAVAWGTRGGEPLSDSKDRDPRVWATLGYSF</sequence>
<organism evidence="10 11">
    <name type="scientific">Geoalkalibacter ferrihydriticus</name>
    <dbReference type="NCBI Taxonomy" id="392333"/>
    <lineage>
        <taxon>Bacteria</taxon>
        <taxon>Pseudomonadati</taxon>
        <taxon>Thermodesulfobacteriota</taxon>
        <taxon>Desulfuromonadia</taxon>
        <taxon>Desulfuromonadales</taxon>
        <taxon>Geoalkalibacteraceae</taxon>
        <taxon>Geoalkalibacter</taxon>
    </lineage>
</organism>
<dbReference type="AlphaFoldDB" id="A0A1G9RSE8"/>
<gene>
    <name evidence="10" type="ORF">SAMN05660860_02218</name>
</gene>
<keyword evidence="3" id="KW-0813">Transport</keyword>
<reference evidence="10 11" key="1">
    <citation type="submission" date="2016-10" db="EMBL/GenBank/DDBJ databases">
        <authorList>
            <person name="de Groot N.N."/>
        </authorList>
    </citation>
    <scope>NUCLEOTIDE SEQUENCE [LARGE SCALE GENOMIC DNA]</scope>
    <source>
        <strain evidence="10 11">DSM 17813</strain>
    </source>
</reference>
<keyword evidence="5" id="KW-0812">Transmembrane</keyword>
<dbReference type="PANTHER" id="PTHR34597:SF1">
    <property type="entry name" value="HEME_HEMOPEXIN TRANSPORTER PROTEIN HUXB"/>
    <property type="match status" value="1"/>
</dbReference>
<keyword evidence="8" id="KW-0998">Cell outer membrane</keyword>
<evidence type="ECO:0000256" key="4">
    <source>
        <dbReference type="ARBA" id="ARBA00022452"/>
    </source>
</evidence>
<protein>
    <submittedName>
        <fullName evidence="10">Hemolysin activation/secretion protein</fullName>
    </submittedName>
</protein>
<evidence type="ECO:0000256" key="1">
    <source>
        <dbReference type="ARBA" id="ARBA00004442"/>
    </source>
</evidence>
<dbReference type="EMBL" id="FNGU01000004">
    <property type="protein sequence ID" value="SDM25425.1"/>
    <property type="molecule type" value="Genomic_DNA"/>
</dbReference>
<evidence type="ECO:0000259" key="9">
    <source>
        <dbReference type="PROSITE" id="PS51779"/>
    </source>
</evidence>
<evidence type="ECO:0000256" key="3">
    <source>
        <dbReference type="ARBA" id="ARBA00022448"/>
    </source>
</evidence>
<evidence type="ECO:0000256" key="7">
    <source>
        <dbReference type="ARBA" id="ARBA00023136"/>
    </source>
</evidence>
<evidence type="ECO:0000256" key="5">
    <source>
        <dbReference type="ARBA" id="ARBA00022692"/>
    </source>
</evidence>
<name>A0A1G9RSE8_9BACT</name>
<evidence type="ECO:0000256" key="6">
    <source>
        <dbReference type="ARBA" id="ARBA00022927"/>
    </source>
</evidence>
<comment type="subcellular location">
    <subcellularLocation>
        <location evidence="1">Cell outer membrane</location>
    </subcellularLocation>
</comment>
<dbReference type="InterPro" id="IPR051544">
    <property type="entry name" value="TPS_OM_transporter"/>
</dbReference>
<keyword evidence="7" id="KW-0472">Membrane</keyword>
<accession>A0A1G9RSE8</accession>
<dbReference type="PANTHER" id="PTHR34597">
    <property type="entry name" value="SLR1661 PROTEIN"/>
    <property type="match status" value="1"/>
</dbReference>
<dbReference type="Pfam" id="PF08479">
    <property type="entry name" value="POTRA_2"/>
    <property type="match status" value="1"/>
</dbReference>
<keyword evidence="6" id="KW-0653">Protein transport</keyword>
<proteinExistence type="inferred from homology"/>
<dbReference type="InterPro" id="IPR013686">
    <property type="entry name" value="Polypept-transport_assoc_ShlB"/>
</dbReference>
<dbReference type="GO" id="GO:0098046">
    <property type="term" value="C:type V protein secretion system complex"/>
    <property type="evidence" value="ECO:0007669"/>
    <property type="project" value="TreeGrafter"/>
</dbReference>
<feature type="domain" description="POTRA" evidence="9">
    <location>
        <begin position="30"/>
        <end position="105"/>
    </location>
</feature>
<dbReference type="PROSITE" id="PS51779">
    <property type="entry name" value="POTRA"/>
    <property type="match status" value="1"/>
</dbReference>
<dbReference type="GO" id="GO:0008320">
    <property type="term" value="F:protein transmembrane transporter activity"/>
    <property type="evidence" value="ECO:0007669"/>
    <property type="project" value="TreeGrafter"/>
</dbReference>
<dbReference type="Pfam" id="PF03865">
    <property type="entry name" value="ShlB"/>
    <property type="match status" value="1"/>
</dbReference>